<evidence type="ECO:0000256" key="4">
    <source>
        <dbReference type="ARBA" id="ARBA00022692"/>
    </source>
</evidence>
<evidence type="ECO:0000256" key="6">
    <source>
        <dbReference type="ARBA" id="ARBA00023136"/>
    </source>
</evidence>
<dbReference type="GO" id="GO:0016020">
    <property type="term" value="C:membrane"/>
    <property type="evidence" value="ECO:0007669"/>
    <property type="project" value="UniProtKB-SubCell"/>
</dbReference>
<keyword evidence="3" id="KW-0813">Transport</keyword>
<evidence type="ECO:0000313" key="8">
    <source>
        <dbReference type="Proteomes" id="UP000269396"/>
    </source>
</evidence>
<keyword evidence="4" id="KW-0812">Transmembrane</keyword>
<comment type="similarity">
    <text evidence="2">Belongs to the SLC29A/ENT transporter (TC 2.A.57) family.</text>
</comment>
<evidence type="ECO:0000256" key="1">
    <source>
        <dbReference type="ARBA" id="ARBA00004141"/>
    </source>
</evidence>
<comment type="subcellular location">
    <subcellularLocation>
        <location evidence="1">Membrane</location>
        <topology evidence="1">Multi-pass membrane protein</topology>
    </subcellularLocation>
</comment>
<keyword evidence="8" id="KW-1185">Reference proteome</keyword>
<feature type="non-terminal residue" evidence="7">
    <location>
        <position position="1"/>
    </location>
</feature>
<keyword evidence="5" id="KW-1133">Transmembrane helix</keyword>
<dbReference type="Pfam" id="PF01733">
    <property type="entry name" value="Nucleoside_tran"/>
    <property type="match status" value="1"/>
</dbReference>
<evidence type="ECO:0000313" key="7">
    <source>
        <dbReference type="EMBL" id="VDO72237.1"/>
    </source>
</evidence>
<evidence type="ECO:0000256" key="5">
    <source>
        <dbReference type="ARBA" id="ARBA00022989"/>
    </source>
</evidence>
<gene>
    <name evidence="7" type="ORF">SMTD_LOCUS683</name>
</gene>
<dbReference type="GO" id="GO:0005337">
    <property type="term" value="F:nucleoside transmembrane transporter activity"/>
    <property type="evidence" value="ECO:0007669"/>
    <property type="project" value="InterPro"/>
</dbReference>
<sequence length="144" mass="16552">QCVYLFEIGVIIVVIITLCLFIITEVQFLFSIFPQPGPRYLWIPVLLRTIIFIPFFLSCNFGIENPHLSVLITNDHIYVLGCILFAFSNGHLASLDLSYSPSYLLKHYSKDPITNEVILLYFKFLFCFVPVCVLSFPNSATRVY</sequence>
<dbReference type="Proteomes" id="UP000269396">
    <property type="component" value="Unassembled WGS sequence"/>
</dbReference>
<proteinExistence type="inferred from homology"/>
<dbReference type="STRING" id="31246.A0A183NEZ7"/>
<keyword evidence="6" id="KW-0472">Membrane</keyword>
<dbReference type="InterPro" id="IPR002259">
    <property type="entry name" value="Eqnu_transpt"/>
</dbReference>
<protein>
    <submittedName>
        <fullName evidence="7">Uncharacterized protein</fullName>
    </submittedName>
</protein>
<dbReference type="AlphaFoldDB" id="A0A183NEZ7"/>
<evidence type="ECO:0000256" key="2">
    <source>
        <dbReference type="ARBA" id="ARBA00007965"/>
    </source>
</evidence>
<name>A0A183NEZ7_9TREM</name>
<reference evidence="7 8" key="1">
    <citation type="submission" date="2018-11" db="EMBL/GenBank/DDBJ databases">
        <authorList>
            <consortium name="Pathogen Informatics"/>
        </authorList>
    </citation>
    <scope>NUCLEOTIDE SEQUENCE [LARGE SCALE GENOMIC DNA]</scope>
    <source>
        <strain>Denwood</strain>
        <strain evidence="8">Zambia</strain>
    </source>
</reference>
<organism evidence="7 8">
    <name type="scientific">Schistosoma mattheei</name>
    <dbReference type="NCBI Taxonomy" id="31246"/>
    <lineage>
        <taxon>Eukaryota</taxon>
        <taxon>Metazoa</taxon>
        <taxon>Spiralia</taxon>
        <taxon>Lophotrochozoa</taxon>
        <taxon>Platyhelminthes</taxon>
        <taxon>Trematoda</taxon>
        <taxon>Digenea</taxon>
        <taxon>Strigeidida</taxon>
        <taxon>Schistosomatoidea</taxon>
        <taxon>Schistosomatidae</taxon>
        <taxon>Schistosoma</taxon>
    </lineage>
</organism>
<dbReference type="EMBL" id="UZAL01000647">
    <property type="protein sequence ID" value="VDO72237.1"/>
    <property type="molecule type" value="Genomic_DNA"/>
</dbReference>
<evidence type="ECO:0000256" key="3">
    <source>
        <dbReference type="ARBA" id="ARBA00022448"/>
    </source>
</evidence>
<accession>A0A183NEZ7</accession>